<dbReference type="InterPro" id="IPR050154">
    <property type="entry name" value="UbiB_kinase"/>
</dbReference>
<dbReference type="PANTHER" id="PTHR10566">
    <property type="entry name" value="CHAPERONE-ACTIVITY OF BC1 COMPLEX CABC1 -RELATED"/>
    <property type="match status" value="1"/>
</dbReference>
<gene>
    <name evidence="3" type="ORF">Deia_00111</name>
</gene>
<organism evidence="3 4">
    <name type="scientific">Candidatus Deianiraea vastatrix</name>
    <dbReference type="NCBI Taxonomy" id="2163644"/>
    <lineage>
        <taxon>Bacteria</taxon>
        <taxon>Pseudomonadati</taxon>
        <taxon>Pseudomonadota</taxon>
        <taxon>Alphaproteobacteria</taxon>
        <taxon>Rickettsiales</taxon>
        <taxon>Candidatus Deianiraeaceae</taxon>
        <taxon>Candidatus Deianiraea</taxon>
    </lineage>
</organism>
<dbReference type="Pfam" id="PF03109">
    <property type="entry name" value="ABC1"/>
    <property type="match status" value="1"/>
</dbReference>
<reference evidence="3 4" key="1">
    <citation type="journal article" date="2019" name="ISME J.">
        <title>Deianiraea, an extracellular bacterium associated with the ciliate Paramecium, suggests an alternative scenario for the evolution of Rickettsiales.</title>
        <authorList>
            <person name="Castelli M."/>
            <person name="Sabaneyeva E."/>
            <person name="Lanzoni O."/>
            <person name="Lebedeva N."/>
            <person name="Floriano A.M."/>
            <person name="Gaiarsa S."/>
            <person name="Benken K."/>
            <person name="Modeo L."/>
            <person name="Bandi C."/>
            <person name="Potekhin A."/>
            <person name="Sassera D."/>
            <person name="Petroni G."/>
        </authorList>
    </citation>
    <scope>NUCLEOTIDE SEQUENCE [LARGE SCALE GENOMIC DNA]</scope>
    <source>
        <strain evidence="3">CyL4-1</strain>
    </source>
</reference>
<dbReference type="GO" id="GO:0005524">
    <property type="term" value="F:ATP binding"/>
    <property type="evidence" value="ECO:0007669"/>
    <property type="project" value="InterPro"/>
</dbReference>
<evidence type="ECO:0000259" key="2">
    <source>
        <dbReference type="PROSITE" id="PS50011"/>
    </source>
</evidence>
<evidence type="ECO:0000313" key="3">
    <source>
        <dbReference type="EMBL" id="QED22923.1"/>
    </source>
</evidence>
<accession>A0A5B8XC47</accession>
<evidence type="ECO:0000256" key="1">
    <source>
        <dbReference type="ARBA" id="ARBA00009670"/>
    </source>
</evidence>
<comment type="similarity">
    <text evidence="1">Belongs to the protein kinase superfamily. ADCK protein kinase family.</text>
</comment>
<dbReference type="Gene3D" id="1.10.510.10">
    <property type="entry name" value="Transferase(Phosphotransferase) domain 1"/>
    <property type="match status" value="1"/>
</dbReference>
<dbReference type="InterPro" id="IPR004147">
    <property type="entry name" value="ABC1_dom"/>
</dbReference>
<name>A0A5B8XC47_9RICK</name>
<evidence type="ECO:0000313" key="4">
    <source>
        <dbReference type="Proteomes" id="UP000321934"/>
    </source>
</evidence>
<dbReference type="CDD" id="cd05121">
    <property type="entry name" value="ABC1_ADCK3-like"/>
    <property type="match status" value="1"/>
</dbReference>
<dbReference type="SUPFAM" id="SSF56112">
    <property type="entry name" value="Protein kinase-like (PK-like)"/>
    <property type="match status" value="1"/>
</dbReference>
<dbReference type="EMBL" id="CP029077">
    <property type="protein sequence ID" value="QED22923.1"/>
    <property type="molecule type" value="Genomic_DNA"/>
</dbReference>
<dbReference type="Proteomes" id="UP000321934">
    <property type="component" value="Chromosome"/>
</dbReference>
<dbReference type="GO" id="GO:0004672">
    <property type="term" value="F:protein kinase activity"/>
    <property type="evidence" value="ECO:0007669"/>
    <property type="project" value="InterPro"/>
</dbReference>
<protein>
    <recommendedName>
        <fullName evidence="2">Protein kinase domain-containing protein</fullName>
    </recommendedName>
</protein>
<keyword evidence="4" id="KW-1185">Reference proteome</keyword>
<dbReference type="InterPro" id="IPR000719">
    <property type="entry name" value="Prot_kinase_dom"/>
</dbReference>
<sequence>MIIKASIFLIAIYITRFTPKFGVYIIYKLGSFYIKFGQFLSMRGDLIGSKRACSLSLLQYSVQSNQDYIDIVKNLPNALLQDLEKIDEKPVNSASIALVYKAKLKNGNYIAIKVVKKSAKIEISRDCKKMTFLLNFLAKIKAFKRFNFYQIASDISAALHCELDMENELCNINHFRYKNADRYNISSPYVYAKYSNKDVLVMSWIDGMTILDIINDVNFSSALKIKIAKDIINAHLDQVYIDNYFHGDLHASNVMVLNDNKLCFIDFGCYYKISRSDADALFEIIRSFLKKDYITLAKIHSNIAWITPSVDIYQFADECRKIGDIYFNNASISIGEVFTSLLFVSKKFGMELQPQLILLQKTMAMIEGMVLDLAPDYNILLLASEKIDEIYLKIFSEKLITKISSYIKYLRNKVMEYF</sequence>
<dbReference type="PANTHER" id="PTHR10566:SF113">
    <property type="entry name" value="PROTEIN ACTIVITY OF BC1 COMPLEX KINASE 7, CHLOROPLASTIC"/>
    <property type="match status" value="1"/>
</dbReference>
<proteinExistence type="inferred from homology"/>
<dbReference type="AlphaFoldDB" id="A0A5B8XC47"/>
<feature type="domain" description="Protein kinase" evidence="2">
    <location>
        <begin position="85"/>
        <end position="418"/>
    </location>
</feature>
<dbReference type="PROSITE" id="PS50011">
    <property type="entry name" value="PROTEIN_KINASE_DOM"/>
    <property type="match status" value="1"/>
</dbReference>
<dbReference type="RefSeq" id="WP_146820230.1">
    <property type="nucleotide sequence ID" value="NZ_CP029077.1"/>
</dbReference>
<dbReference type="OrthoDB" id="9795390at2"/>
<dbReference type="InterPro" id="IPR011009">
    <property type="entry name" value="Kinase-like_dom_sf"/>
</dbReference>